<feature type="domain" description="BT4734-like N-terminal" evidence="2">
    <location>
        <begin position="55"/>
        <end position="185"/>
    </location>
</feature>
<proteinExistence type="predicted"/>
<name>A0A840D3A6_9BACE</name>
<reference evidence="4" key="1">
    <citation type="submission" date="2020-08" db="EMBL/GenBank/DDBJ databases">
        <title>Genomic Encyclopedia of Type Strains, Phase IV (KMG-IV): sequencing the most valuable type-strain genomes for metagenomic binning, comparative biology and taxonomic classification.</title>
        <authorList>
            <person name="Goeker M."/>
        </authorList>
    </citation>
    <scope>NUCLEOTIDE SEQUENCE [LARGE SCALE GENOMIC DNA]</scope>
    <source>
        <strain evidence="4">DSM 105720</strain>
    </source>
</reference>
<evidence type="ECO:0000313" key="4">
    <source>
        <dbReference type="EMBL" id="MBB4044024.1"/>
    </source>
</evidence>
<sequence length="696" mass="81049">MKITQVRHDDKVNTLRTLKIEQLVEQMKMETKAQLVLKMREVLPHMFPGDQHELVKKVPRLLPAAAFVRRDKVPVMAEYNGIVMLQVNNLSGPMEADIVKERVKELPQTYLAFVGSSGKSVKIWIRFTYPNDQLPVTREQAEIFHAHAYRLAVKCYQPQVPFDIEIKEPSLEQSCRLSFDPGLWFNPEAMPIYLKQPTAMPGETTYRERVQAETSPLQRLAPGFEHNEALAVLFEAAFDRALDEQKGYKPTDDIQSLLIRLSKHCFHAGIPAEDAVRWTRAHYGLPKDVFLIRETVKNVYRTCQGFADHSSLLPEQLFMMQTDEFMKRRYEFRFNVLTGCAECRERNSFNFYFRTVDKRILASITMNALYEGIKLWDKDVVRYLNSDHVPVYQPIEEFLYGLPRWNGKDHISDLAQRVPCDNPHWAHLFRRWFLSMVAHWRGMDKKHANSTSPILIGPQTYRKSTFCRLILPPFLQAYYTDSIDFSRKRDAELYLNRFLLINMDEFDQISINQQAFLKHILQKPVVNTRRPNASVMEELRRYASFIGTSNHKDLLTDTSGSRRFIGVEVTGVIDVVRPIDYEQLYAQAMEALCSNERYWFDSEEEAILTAANREFEQTPAIEQLFQLYYCAAGEKEEGEWLLAVDILQRIQLNSKMKFSSRQVSYFGRILQKLGVKSNRKTHGVYYHVLALPVPGK</sequence>
<protein>
    <recommendedName>
        <fullName evidence="6">Helicase</fullName>
    </recommendedName>
</protein>
<keyword evidence="5" id="KW-1185">Reference proteome</keyword>
<dbReference type="Pfam" id="PF08800">
    <property type="entry name" value="BT4734-like_N"/>
    <property type="match status" value="1"/>
</dbReference>
<dbReference type="AlphaFoldDB" id="A0A840D3A6"/>
<evidence type="ECO:0008006" key="6">
    <source>
        <dbReference type="Google" id="ProtNLM"/>
    </source>
</evidence>
<evidence type="ECO:0000259" key="2">
    <source>
        <dbReference type="Pfam" id="PF08800"/>
    </source>
</evidence>
<gene>
    <name evidence="4" type="ORF">GGR06_001813</name>
</gene>
<dbReference type="PANTHER" id="PTHR34985:SF1">
    <property type="entry name" value="SLR0554 PROTEIN"/>
    <property type="match status" value="1"/>
</dbReference>
<accession>A0A840D3A6</accession>
<feature type="domain" description="DUF3874" evidence="3">
    <location>
        <begin position="619"/>
        <end position="688"/>
    </location>
</feature>
<comment type="caution">
    <text evidence="4">The sequence shown here is derived from an EMBL/GenBank/DDBJ whole genome shotgun (WGS) entry which is preliminary data.</text>
</comment>
<dbReference type="Proteomes" id="UP000560658">
    <property type="component" value="Unassembled WGS sequence"/>
</dbReference>
<organism evidence="4 5">
    <name type="scientific">Bacteroides reticulotermitis</name>
    <dbReference type="NCBI Taxonomy" id="1133319"/>
    <lineage>
        <taxon>Bacteria</taxon>
        <taxon>Pseudomonadati</taxon>
        <taxon>Bacteroidota</taxon>
        <taxon>Bacteroidia</taxon>
        <taxon>Bacteroidales</taxon>
        <taxon>Bacteroidaceae</taxon>
        <taxon>Bacteroides</taxon>
    </lineage>
</organism>
<dbReference type="Pfam" id="PF12990">
    <property type="entry name" value="DUF3874"/>
    <property type="match status" value="1"/>
</dbReference>
<dbReference type="EMBL" id="JACIER010000006">
    <property type="protein sequence ID" value="MBB4044024.1"/>
    <property type="molecule type" value="Genomic_DNA"/>
</dbReference>
<dbReference type="RefSeq" id="WP_044160438.1">
    <property type="nucleotide sequence ID" value="NZ_JACIER010000006.1"/>
</dbReference>
<dbReference type="InterPro" id="IPR024450">
    <property type="entry name" value="DUF3874"/>
</dbReference>
<dbReference type="PANTHER" id="PTHR34985">
    <property type="entry name" value="SLR0554 PROTEIN"/>
    <property type="match status" value="1"/>
</dbReference>
<evidence type="ECO:0000313" key="5">
    <source>
        <dbReference type="Proteomes" id="UP000560658"/>
    </source>
</evidence>
<dbReference type="InterPro" id="IPR014907">
    <property type="entry name" value="BT4734-like_N"/>
</dbReference>
<dbReference type="InterPro" id="IPR007936">
    <property type="entry name" value="VapE-like_dom"/>
</dbReference>
<evidence type="ECO:0000259" key="3">
    <source>
        <dbReference type="Pfam" id="PF12990"/>
    </source>
</evidence>
<feature type="domain" description="Virulence-associated protein E-like" evidence="1">
    <location>
        <begin position="404"/>
        <end position="616"/>
    </location>
</feature>
<evidence type="ECO:0000259" key="1">
    <source>
        <dbReference type="Pfam" id="PF05272"/>
    </source>
</evidence>
<dbReference type="Pfam" id="PF05272">
    <property type="entry name" value="VapE-like_dom"/>
    <property type="match status" value="1"/>
</dbReference>